<accession>A0A2H3D5D5</accession>
<dbReference type="STRING" id="47427.A0A2H3D5D5"/>
<dbReference type="Proteomes" id="UP000217790">
    <property type="component" value="Unassembled WGS sequence"/>
</dbReference>
<keyword evidence="3" id="KW-1185">Reference proteome</keyword>
<reference evidence="3" key="1">
    <citation type="journal article" date="2017" name="Nat. Ecol. Evol.">
        <title>Genome expansion and lineage-specific genetic innovations in the forest pathogenic fungi Armillaria.</title>
        <authorList>
            <person name="Sipos G."/>
            <person name="Prasanna A.N."/>
            <person name="Walter M.C."/>
            <person name="O'Connor E."/>
            <person name="Balint B."/>
            <person name="Krizsan K."/>
            <person name="Kiss B."/>
            <person name="Hess J."/>
            <person name="Varga T."/>
            <person name="Slot J."/>
            <person name="Riley R."/>
            <person name="Boka B."/>
            <person name="Rigling D."/>
            <person name="Barry K."/>
            <person name="Lee J."/>
            <person name="Mihaltcheva S."/>
            <person name="LaButti K."/>
            <person name="Lipzen A."/>
            <person name="Waldron R."/>
            <person name="Moloney N.M."/>
            <person name="Sperisen C."/>
            <person name="Kredics L."/>
            <person name="Vagvoelgyi C."/>
            <person name="Patrignani A."/>
            <person name="Fitzpatrick D."/>
            <person name="Nagy I."/>
            <person name="Doyle S."/>
            <person name="Anderson J.B."/>
            <person name="Grigoriev I.V."/>
            <person name="Gueldener U."/>
            <person name="Muensterkoetter M."/>
            <person name="Nagy L.G."/>
        </authorList>
    </citation>
    <scope>NUCLEOTIDE SEQUENCE [LARGE SCALE GENOMIC DNA]</scope>
    <source>
        <strain evidence="3">Ar21-2</strain>
    </source>
</reference>
<dbReference type="OrthoDB" id="73076at2759"/>
<evidence type="ECO:0000256" key="1">
    <source>
        <dbReference type="SAM" id="MobiDB-lite"/>
    </source>
</evidence>
<feature type="compositionally biased region" description="Polar residues" evidence="1">
    <location>
        <begin position="357"/>
        <end position="375"/>
    </location>
</feature>
<evidence type="ECO:0000313" key="2">
    <source>
        <dbReference type="EMBL" id="PBK90471.1"/>
    </source>
</evidence>
<organism evidence="2 3">
    <name type="scientific">Armillaria gallica</name>
    <name type="common">Bulbous honey fungus</name>
    <name type="synonym">Armillaria bulbosa</name>
    <dbReference type="NCBI Taxonomy" id="47427"/>
    <lineage>
        <taxon>Eukaryota</taxon>
        <taxon>Fungi</taxon>
        <taxon>Dikarya</taxon>
        <taxon>Basidiomycota</taxon>
        <taxon>Agaricomycotina</taxon>
        <taxon>Agaricomycetes</taxon>
        <taxon>Agaricomycetidae</taxon>
        <taxon>Agaricales</taxon>
        <taxon>Marasmiineae</taxon>
        <taxon>Physalacriaceae</taxon>
        <taxon>Armillaria</taxon>
    </lineage>
</organism>
<gene>
    <name evidence="2" type="ORF">ARMGADRAFT_1064537</name>
</gene>
<dbReference type="OMA" id="KICANEW"/>
<name>A0A2H3D5D5_ARMGA</name>
<feature type="region of interest" description="Disordered" evidence="1">
    <location>
        <begin position="357"/>
        <end position="383"/>
    </location>
</feature>
<evidence type="ECO:0008006" key="4">
    <source>
        <dbReference type="Google" id="ProtNLM"/>
    </source>
</evidence>
<dbReference type="EMBL" id="KZ293665">
    <property type="protein sequence ID" value="PBK90471.1"/>
    <property type="molecule type" value="Genomic_DNA"/>
</dbReference>
<evidence type="ECO:0000313" key="3">
    <source>
        <dbReference type="Proteomes" id="UP000217790"/>
    </source>
</evidence>
<sequence length="1460" mass="163466">MNTEILELYSDDELDTNPSWVENEWINAGKKYIDVPEPVTRERERLLQIPAAYHSVLPPNDLAVTQFLQLSLPKLCQKTSISLQLGFSDDEPDDLHDPETLYDITIPSADALRQLEKDFGQAWFDGSKSVMDERDGLSRRHPFWILKYFEHMQQTCMAFSDWVDAVKWLKKSSESSSVVKEEEDLKHTVLALLNEISWQGNTYDKQSDINNRQLANVLGDKPLGSWTVDAMLAKLRLRLKKKGDTSIVIPTMEFASYVENRVDAVKDSAQRYLNRCSTQLHDQKIQRLIFVLYHPPFHWAACMRIPRVDIFDFKQLAVWNPKGLARMKTFVDLVKSEDQYAKQLDLISPTSKMKRNLSLSSTDVDMEQPSTNPNENSDKPQNKCTKTLPVHPLFHPLKPATISKRNLIRASDAKVAKHAAAAAATIPKETHKDTEKPQVKKTKPTVPEVIGMSQGGTSRAAVNEWNLRRMANAGMVELSDAKWRNFSEKCHSMDENCGLDTQQPRMVKHSYCSQWIPMKSVYNTTRFCEHIDAGHCKKAPEPEPDSHSILDLGYFMTQPANKPTRSVPKIRRMIFKACPGLTNDLDPRIGVYLETTSAEGAGAISIHAISEKHFGKSYVSLTHEQRLEVRKLEKTCQTWRNDTSIALHKAVYAAGATPCVGQVEIDAENSAPIPPFKAALRKKREVNPKNVIFIPKIHQNETKAQIFTRHRGLGEFFSEENKSSIWLRLIRQIVDGEYQNAQVFTGLVEATVMAKDREIRGKGMQNFTYTPHYPSAPKPIGNWASKLKQRIPVLFISAPLGLSVDDTKLFATLQPVLDKTKGEAGEWYLVGNVGDEPIKIPDMAALDEFMQEADTYKKATKIPIASVPPLALAILPISTKIKAPELAKIQICLMKGLVSHGYRIVSNASDGAAVERDCQRRLAAAGTPLQYLVKAPSSNIDPLSVTLCDLDGNIFIRGITLQPNSPLYNRDVIKYNKQDDNAASRIFSADMLEKVTEDLEEYLGLVVYLFVFGEFIDAFQSRTMGHKHRVQIAIRTKLFLDTTLVNGLLGIIIIYRDHTSHPVPLLIWKLQSEGNEQGFSGMRKLSPDFLVQEAIFAMPKLCVMALSSSKACFGRDNFKATVSGYQHMYLHDTGLDYSVLSTFPSDAEFTEAYHLAIEENDALWMLLGVHPGLIKSVPEPSIVPLAVDLSNDLPHDEEDLPQDDELSTHEELQHAIDGIEKTYDLTREEDEELDACTIATITLNLQQLVTMCSIPKSTICDVNSTELEPLVLLCHQHQTEQARKGVWTYKPSTTVNLTRNSTNPAAGPREATDREKLACRIGAIKICANEWGSSTGLNCAECWKEQAAAPSNQASANGNSANAEVVAKGWASDVIKCRCTAFKALKCSSILSEAGVGKSNPLQNRAWGFIMNESEFFLAKNLIAEKAGIVKAVISLNTVQRKGQEHYNILAMEEINDINH</sequence>
<dbReference type="InParanoid" id="A0A2H3D5D5"/>
<protein>
    <recommendedName>
        <fullName evidence="4">Ubiquitin-like protease family profile domain-containing protein</fullName>
    </recommendedName>
</protein>
<proteinExistence type="predicted"/>